<feature type="domain" description="Heterokaryon incompatibility" evidence="1">
    <location>
        <begin position="87"/>
        <end position="212"/>
    </location>
</feature>
<dbReference type="Pfam" id="PF06985">
    <property type="entry name" value="HET"/>
    <property type="match status" value="1"/>
</dbReference>
<protein>
    <submittedName>
        <fullName evidence="2">HET-domain-containing protein</fullName>
    </submittedName>
</protein>
<dbReference type="Proteomes" id="UP000800094">
    <property type="component" value="Unassembled WGS sequence"/>
</dbReference>
<accession>A0A6A6IJZ7</accession>
<dbReference type="OrthoDB" id="2288928at2759"/>
<dbReference type="AlphaFoldDB" id="A0A6A6IJZ7"/>
<dbReference type="InterPro" id="IPR052895">
    <property type="entry name" value="HetReg/Transcr_Mod"/>
</dbReference>
<dbReference type="GeneID" id="54579055"/>
<evidence type="ECO:0000313" key="3">
    <source>
        <dbReference type="Proteomes" id="UP000800094"/>
    </source>
</evidence>
<dbReference type="InterPro" id="IPR010730">
    <property type="entry name" value="HET"/>
</dbReference>
<dbReference type="PANTHER" id="PTHR24148:SF64">
    <property type="entry name" value="HETEROKARYON INCOMPATIBILITY DOMAIN-CONTAINING PROTEIN"/>
    <property type="match status" value="1"/>
</dbReference>
<proteinExistence type="predicted"/>
<name>A0A6A6IJZ7_9PLEO</name>
<gene>
    <name evidence="2" type="ORF">BU26DRAFT_481081</name>
</gene>
<dbReference type="RefSeq" id="XP_033685745.1">
    <property type="nucleotide sequence ID" value="XM_033825725.1"/>
</dbReference>
<evidence type="ECO:0000259" key="1">
    <source>
        <dbReference type="Pfam" id="PF06985"/>
    </source>
</evidence>
<dbReference type="PANTHER" id="PTHR24148">
    <property type="entry name" value="ANKYRIN REPEAT DOMAIN-CONTAINING PROTEIN 39 HOMOLOG-RELATED"/>
    <property type="match status" value="1"/>
</dbReference>
<reference evidence="2" key="1">
    <citation type="journal article" date="2020" name="Stud. Mycol.">
        <title>101 Dothideomycetes genomes: a test case for predicting lifestyles and emergence of pathogens.</title>
        <authorList>
            <person name="Haridas S."/>
            <person name="Albert R."/>
            <person name="Binder M."/>
            <person name="Bloem J."/>
            <person name="Labutti K."/>
            <person name="Salamov A."/>
            <person name="Andreopoulos B."/>
            <person name="Baker S."/>
            <person name="Barry K."/>
            <person name="Bills G."/>
            <person name="Bluhm B."/>
            <person name="Cannon C."/>
            <person name="Castanera R."/>
            <person name="Culley D."/>
            <person name="Daum C."/>
            <person name="Ezra D."/>
            <person name="Gonzalez J."/>
            <person name="Henrissat B."/>
            <person name="Kuo A."/>
            <person name="Liang C."/>
            <person name="Lipzen A."/>
            <person name="Lutzoni F."/>
            <person name="Magnuson J."/>
            <person name="Mondo S."/>
            <person name="Nolan M."/>
            <person name="Ohm R."/>
            <person name="Pangilinan J."/>
            <person name="Park H.-J."/>
            <person name="Ramirez L."/>
            <person name="Alfaro M."/>
            <person name="Sun H."/>
            <person name="Tritt A."/>
            <person name="Yoshinaga Y."/>
            <person name="Zwiers L.-H."/>
            <person name="Turgeon B."/>
            <person name="Goodwin S."/>
            <person name="Spatafora J."/>
            <person name="Crous P."/>
            <person name="Grigoriev I."/>
        </authorList>
    </citation>
    <scope>NUCLEOTIDE SEQUENCE</scope>
    <source>
        <strain evidence="2">CBS 122368</strain>
    </source>
</reference>
<sequence>MTAELRGREFSPLRETTNDIKPYIYEPLETLTTIRILFLEPGIGNEPLRGEVCYLDIGENYHGPPSNTEGRRVLGPAPLSPPGTQYYEALSYVWGTPARCQTMKSSQGTIPLTRNLEEALKHIRLPDRPRNVWADAVCINQDDMKERGQQVKLMGQVYSKAFQVLVWLGSDPTSSAPSLFRNASQFLGKSSEDNLGSIGKIEWFERLWVIQEVMLARRRAVALWGSEHVDFCHLINFEDSITRRKGRKSVLPKWTELLLYPPSMVEFLDFLDRTRGSRCTDERDRIYAILGLHFNESDLLSQRIKNLQPDYTKEAVDLFLEVACLCIECGKLLELLKRVCHRPDEDLLALRRPSWIPDWTRASASKPLFDTRTSYNLPGSLKVKQHTHSLTLRGVQLSTILSGSHRVLFTDNMEECMHTIATFWEQYVRSAGSETECNGVNFQFLEAVSLGTLNYRWCSSDLELSRCLCNAIRWHDRAVDYIDRSSGTKEMIYAFWISAQEEIKAIANGAGRRSHAAGASDSAIFYWEGRKLFATVDGNYGLGPRALQEGDVLVAVSQVGLPIVIRRKGDGNGYHFVGTACIPEFDQVRVTQELERAGGELEDFELF</sequence>
<keyword evidence="3" id="KW-1185">Reference proteome</keyword>
<organism evidence="2 3">
    <name type="scientific">Trematosphaeria pertusa</name>
    <dbReference type="NCBI Taxonomy" id="390896"/>
    <lineage>
        <taxon>Eukaryota</taxon>
        <taxon>Fungi</taxon>
        <taxon>Dikarya</taxon>
        <taxon>Ascomycota</taxon>
        <taxon>Pezizomycotina</taxon>
        <taxon>Dothideomycetes</taxon>
        <taxon>Pleosporomycetidae</taxon>
        <taxon>Pleosporales</taxon>
        <taxon>Massarineae</taxon>
        <taxon>Trematosphaeriaceae</taxon>
        <taxon>Trematosphaeria</taxon>
    </lineage>
</organism>
<evidence type="ECO:0000313" key="2">
    <source>
        <dbReference type="EMBL" id="KAF2250741.1"/>
    </source>
</evidence>
<dbReference type="EMBL" id="ML987193">
    <property type="protein sequence ID" value="KAF2250741.1"/>
    <property type="molecule type" value="Genomic_DNA"/>
</dbReference>